<dbReference type="SMART" id="SM00320">
    <property type="entry name" value="WD40"/>
    <property type="match status" value="2"/>
</dbReference>
<dbReference type="SUPFAM" id="SSF101898">
    <property type="entry name" value="NHL repeat"/>
    <property type="match status" value="1"/>
</dbReference>
<dbReference type="RefSeq" id="WP_083108433.1">
    <property type="nucleotide sequence ID" value="NZ_CP020569.1"/>
</dbReference>
<reference evidence="2 3" key="1">
    <citation type="submission" date="2017-04" db="EMBL/GenBank/DDBJ databases">
        <title>Complete Genome Sequence of Streptomyces gilvosporeus F607, a Capable Producer of Natamycin.</title>
        <authorList>
            <person name="Zong G."/>
            <person name="Zhong C."/>
            <person name="Fu J."/>
            <person name="Qin R."/>
            <person name="Cao G."/>
        </authorList>
    </citation>
    <scope>NUCLEOTIDE SEQUENCE [LARGE SCALE GENOMIC DNA]</scope>
    <source>
        <strain evidence="2 3">F607</strain>
    </source>
</reference>
<dbReference type="InterPro" id="IPR015943">
    <property type="entry name" value="WD40/YVTN_repeat-like_dom_sf"/>
</dbReference>
<dbReference type="EMBL" id="CP020569">
    <property type="protein sequence ID" value="ARF58245.1"/>
    <property type="molecule type" value="Genomic_DNA"/>
</dbReference>
<dbReference type="STRING" id="553510.B1H19_32315"/>
<keyword evidence="3" id="KW-1185">Reference proteome</keyword>
<protein>
    <submittedName>
        <fullName evidence="2">Uncharacterized protein</fullName>
    </submittedName>
</protein>
<name>A0A1V0TZ34_9ACTN</name>
<dbReference type="PROSITE" id="PS50082">
    <property type="entry name" value="WD_REPEATS_2"/>
    <property type="match status" value="1"/>
</dbReference>
<keyword evidence="1" id="KW-0853">WD repeat</keyword>
<sequence>MSTAPAPAGPDIAAWPPLDGAAAAHGPALLNWAADTSPKRPRVCLVRGARGSGKSQLLAWFLMGSAGHPRTVVHAAVLAEGMLTDAFAWELGRQLGYGPLSPTRLLDRLVVDQRPLMLLVPDLHRSGRGPADLPPARPATLVEELLVPLLELPGTRAIVEVGDSGLLDDWAHTASVETLHVGDAPSGPLAEPPTADLMAQVPRTRDGRPLWDQAPQAAREHALDRALLAPDSQQAVRALLTDPGYLLYGSSVSIAACLADERIPAPPGLRSTWRLAAPQLSNTEHDPAERAALLHAAALGTSPGLARYLLPLAEAHVFTAVWARPDAVITALAQVPAGQGELFAADPLGDVTLLDPATGLSSAPAPFLPPGSARPHGIAVHRDGSLLLLTDTGTLHPTGDDPTGVLDHIATHHGQAALKNPVVTPSAIGQCLRSGTTVVGDEQGNVHVWDRAAHYTGPRARALHAAPITAVTCLAFPDDGHTLVMSAAMDGTVRLWETSAEPMPVPVEQRPALVTSMAAADTADGPVLAVAWNDATLHLWHLPTSRMRQVPLLVPCRALALSPDSHLTVAGPDGAYALSLDTGRLWD</sequence>
<dbReference type="AlphaFoldDB" id="A0A1V0TZ34"/>
<feature type="repeat" description="WD" evidence="1">
    <location>
        <begin position="471"/>
        <end position="497"/>
    </location>
</feature>
<proteinExistence type="predicted"/>
<dbReference type="Proteomes" id="UP000192726">
    <property type="component" value="Chromosome"/>
</dbReference>
<dbReference type="OrthoDB" id="3443514at2"/>
<dbReference type="InterPro" id="IPR001680">
    <property type="entry name" value="WD40_rpt"/>
</dbReference>
<accession>A0A1V0TZ34</accession>
<evidence type="ECO:0000313" key="2">
    <source>
        <dbReference type="EMBL" id="ARF58245.1"/>
    </source>
</evidence>
<dbReference type="Gene3D" id="2.130.10.10">
    <property type="entry name" value="YVTN repeat-like/Quinoprotein amine dehydrogenase"/>
    <property type="match status" value="1"/>
</dbReference>
<dbReference type="KEGG" id="sgv:B1H19_32315"/>
<dbReference type="Pfam" id="PF00400">
    <property type="entry name" value="WD40"/>
    <property type="match status" value="1"/>
</dbReference>
<gene>
    <name evidence="2" type="ORF">B1H19_32315</name>
</gene>
<evidence type="ECO:0000256" key="1">
    <source>
        <dbReference type="PROSITE-ProRule" id="PRU00221"/>
    </source>
</evidence>
<evidence type="ECO:0000313" key="3">
    <source>
        <dbReference type="Proteomes" id="UP000192726"/>
    </source>
</evidence>
<organism evidence="2 3">
    <name type="scientific">Streptomyces gilvosporeus</name>
    <dbReference type="NCBI Taxonomy" id="553510"/>
    <lineage>
        <taxon>Bacteria</taxon>
        <taxon>Bacillati</taxon>
        <taxon>Actinomycetota</taxon>
        <taxon>Actinomycetes</taxon>
        <taxon>Kitasatosporales</taxon>
        <taxon>Streptomycetaceae</taxon>
        <taxon>Streptomyces</taxon>
    </lineage>
</organism>